<reference evidence="2 3" key="1">
    <citation type="journal article" date="2011" name="Nat. Genet.">
        <title>The genome of the mesopolyploid crop species Brassica rapa.</title>
        <authorList>
            <consortium name="Brassica rapa Genome Sequencing Project Consortium"/>
            <person name="Wang X."/>
            <person name="Wang H."/>
            <person name="Wang J."/>
            <person name="Sun R."/>
            <person name="Wu J."/>
            <person name="Liu S."/>
            <person name="Bai Y."/>
            <person name="Mun J.H."/>
            <person name="Bancroft I."/>
            <person name="Cheng F."/>
            <person name="Huang S."/>
            <person name="Li X."/>
            <person name="Hua W."/>
            <person name="Wang J."/>
            <person name="Wang X."/>
            <person name="Freeling M."/>
            <person name="Pires J.C."/>
            <person name="Paterson A.H."/>
            <person name="Chalhoub B."/>
            <person name="Wang B."/>
            <person name="Hayward A."/>
            <person name="Sharpe A.G."/>
            <person name="Park B.S."/>
            <person name="Weisshaar B."/>
            <person name="Liu B."/>
            <person name="Li B."/>
            <person name="Liu B."/>
            <person name="Tong C."/>
            <person name="Song C."/>
            <person name="Duran C."/>
            <person name="Peng C."/>
            <person name="Geng C."/>
            <person name="Koh C."/>
            <person name="Lin C."/>
            <person name="Edwards D."/>
            <person name="Mu D."/>
            <person name="Shen D."/>
            <person name="Soumpourou E."/>
            <person name="Li F."/>
            <person name="Fraser F."/>
            <person name="Conant G."/>
            <person name="Lassalle G."/>
            <person name="King G.J."/>
            <person name="Bonnema G."/>
            <person name="Tang H."/>
            <person name="Wang H."/>
            <person name="Belcram H."/>
            <person name="Zhou H."/>
            <person name="Hirakawa H."/>
            <person name="Abe H."/>
            <person name="Guo H."/>
            <person name="Wang H."/>
            <person name="Jin H."/>
            <person name="Parkin I.A."/>
            <person name="Batley J."/>
            <person name="Kim J.S."/>
            <person name="Just J."/>
            <person name="Li J."/>
            <person name="Xu J."/>
            <person name="Deng J."/>
            <person name="Kim J.A."/>
            <person name="Li J."/>
            <person name="Yu J."/>
            <person name="Meng J."/>
            <person name="Wang J."/>
            <person name="Min J."/>
            <person name="Poulain J."/>
            <person name="Wang J."/>
            <person name="Hatakeyama K."/>
            <person name="Wu K."/>
            <person name="Wang L."/>
            <person name="Fang L."/>
            <person name="Trick M."/>
            <person name="Links M.G."/>
            <person name="Zhao M."/>
            <person name="Jin M."/>
            <person name="Ramchiary N."/>
            <person name="Drou N."/>
            <person name="Berkman P.J."/>
            <person name="Cai Q."/>
            <person name="Huang Q."/>
            <person name="Li R."/>
            <person name="Tabata S."/>
            <person name="Cheng S."/>
            <person name="Zhang S."/>
            <person name="Zhang S."/>
            <person name="Huang S."/>
            <person name="Sato S."/>
            <person name="Sun S."/>
            <person name="Kwon S.J."/>
            <person name="Choi S.R."/>
            <person name="Lee T.H."/>
            <person name="Fan W."/>
            <person name="Zhao X."/>
            <person name="Tan X."/>
            <person name="Xu X."/>
            <person name="Wang Y."/>
            <person name="Qiu Y."/>
            <person name="Yin Y."/>
            <person name="Li Y."/>
            <person name="Du Y."/>
            <person name="Liao Y."/>
            <person name="Lim Y."/>
            <person name="Narusaka Y."/>
            <person name="Wang Y."/>
            <person name="Wang Z."/>
            <person name="Li Z."/>
            <person name="Wang Z."/>
            <person name="Xiong Z."/>
            <person name="Zhang Z."/>
        </authorList>
    </citation>
    <scope>NUCLEOTIDE SEQUENCE [LARGE SCALE GENOMIC DNA]</scope>
    <source>
        <strain evidence="2 3">cv. Chiifu-401-42</strain>
    </source>
</reference>
<reference evidence="2" key="3">
    <citation type="submission" date="2023-03" db="UniProtKB">
        <authorList>
            <consortium name="EnsemblPlants"/>
        </authorList>
    </citation>
    <scope>IDENTIFICATION</scope>
    <source>
        <strain evidence="2">cv. Chiifu-401-42</strain>
    </source>
</reference>
<evidence type="ECO:0000313" key="2">
    <source>
        <dbReference type="EnsemblPlants" id="Bra039663.1-P"/>
    </source>
</evidence>
<feature type="compositionally biased region" description="Acidic residues" evidence="1">
    <location>
        <begin position="56"/>
        <end position="67"/>
    </location>
</feature>
<feature type="compositionally biased region" description="Basic and acidic residues" evidence="1">
    <location>
        <begin position="68"/>
        <end position="86"/>
    </location>
</feature>
<feature type="compositionally biased region" description="Basic and acidic residues" evidence="1">
    <location>
        <begin position="10"/>
        <end position="33"/>
    </location>
</feature>
<dbReference type="HOGENOM" id="CLU_1962691_0_0_1"/>
<evidence type="ECO:0000256" key="1">
    <source>
        <dbReference type="SAM" id="MobiDB-lite"/>
    </source>
</evidence>
<feature type="compositionally biased region" description="Basic and acidic residues" evidence="1">
    <location>
        <begin position="94"/>
        <end position="109"/>
    </location>
</feature>
<name>M4FEZ1_BRACM</name>
<proteinExistence type="predicted"/>
<keyword evidence="3" id="KW-1185">Reference proteome</keyword>
<feature type="compositionally biased region" description="Polar residues" evidence="1">
    <location>
        <begin position="34"/>
        <end position="53"/>
    </location>
</feature>
<sequence>MPPTIRRTNNKKESPPPKKNIEPAKKKWLEEQSNHTCFTSNWSSTGSPISSPQGENELENDGENDPEQMEKVDTNKKATKEGKNELEVMAANAEKVKKEATEEVNKDVEDSPEDGEALTRPKRLAKPN</sequence>
<dbReference type="EnsemblPlants" id="Bra039663.1">
    <property type="protein sequence ID" value="Bra039663.1-P"/>
    <property type="gene ID" value="Bra039663"/>
</dbReference>
<reference evidence="2 3" key="2">
    <citation type="journal article" date="2018" name="Hortic Res">
        <title>Improved Brassica rapa reference genome by single-molecule sequencing and chromosome conformation capture technologies.</title>
        <authorList>
            <person name="Zhang L."/>
            <person name="Cai X."/>
            <person name="Wu J."/>
            <person name="Liu M."/>
            <person name="Grob S."/>
            <person name="Cheng F."/>
            <person name="Liang J."/>
            <person name="Cai C."/>
            <person name="Liu Z."/>
            <person name="Liu B."/>
            <person name="Wang F."/>
            <person name="Li S."/>
            <person name="Liu F."/>
            <person name="Li X."/>
            <person name="Cheng L."/>
            <person name="Yang W."/>
            <person name="Li M.H."/>
            <person name="Grossniklaus U."/>
            <person name="Zheng H."/>
            <person name="Wang X."/>
        </authorList>
    </citation>
    <scope>NUCLEOTIDE SEQUENCE [LARGE SCALE GENOMIC DNA]</scope>
    <source>
        <strain evidence="2 3">cv. Chiifu-401-42</strain>
    </source>
</reference>
<dbReference type="AlphaFoldDB" id="M4FEZ1"/>
<organism evidence="2 3">
    <name type="scientific">Brassica campestris</name>
    <name type="common">Field mustard</name>
    <dbReference type="NCBI Taxonomy" id="3711"/>
    <lineage>
        <taxon>Eukaryota</taxon>
        <taxon>Viridiplantae</taxon>
        <taxon>Streptophyta</taxon>
        <taxon>Embryophyta</taxon>
        <taxon>Tracheophyta</taxon>
        <taxon>Spermatophyta</taxon>
        <taxon>Magnoliopsida</taxon>
        <taxon>eudicotyledons</taxon>
        <taxon>Gunneridae</taxon>
        <taxon>Pentapetalae</taxon>
        <taxon>rosids</taxon>
        <taxon>malvids</taxon>
        <taxon>Brassicales</taxon>
        <taxon>Brassicaceae</taxon>
        <taxon>Brassiceae</taxon>
        <taxon>Brassica</taxon>
    </lineage>
</organism>
<dbReference type="Gramene" id="Bra039663.1">
    <property type="protein sequence ID" value="Bra039663.1-P"/>
    <property type="gene ID" value="Bra039663"/>
</dbReference>
<feature type="region of interest" description="Disordered" evidence="1">
    <location>
        <begin position="1"/>
        <end position="128"/>
    </location>
</feature>
<evidence type="ECO:0000313" key="3">
    <source>
        <dbReference type="Proteomes" id="UP000011750"/>
    </source>
</evidence>
<accession>M4FEZ1</accession>
<dbReference type="Proteomes" id="UP000011750">
    <property type="component" value="Chromosome A06"/>
</dbReference>
<dbReference type="InParanoid" id="M4FEZ1"/>
<protein>
    <submittedName>
        <fullName evidence="2">Uncharacterized protein</fullName>
    </submittedName>
</protein>
<dbReference type="OMA" id="CFTSNWS"/>